<feature type="transmembrane region" description="Helical" evidence="5">
    <location>
        <begin position="416"/>
        <end position="439"/>
    </location>
</feature>
<evidence type="ECO:0000256" key="1">
    <source>
        <dbReference type="ARBA" id="ARBA00004141"/>
    </source>
</evidence>
<comment type="subcellular location">
    <subcellularLocation>
        <location evidence="4">Cell membrane</location>
    </subcellularLocation>
    <subcellularLocation>
        <location evidence="1">Membrane</location>
        <topology evidence="1">Multi-pass membrane protein</topology>
    </subcellularLocation>
</comment>
<dbReference type="STRING" id="568899.SAMN05192534_11551"/>
<dbReference type="PANTHER" id="PTHR22550:SF5">
    <property type="entry name" value="LEUCINE ZIPPER PROTEIN 4"/>
    <property type="match status" value="1"/>
</dbReference>
<dbReference type="OrthoDB" id="9772630at2"/>
<dbReference type="EMBL" id="FNDK01000015">
    <property type="protein sequence ID" value="SDH92633.1"/>
    <property type="molecule type" value="Genomic_DNA"/>
</dbReference>
<comment type="similarity">
    <text evidence="2 4">Belongs to the GerABKA family.</text>
</comment>
<evidence type="ECO:0000313" key="6">
    <source>
        <dbReference type="EMBL" id="SDH92633.1"/>
    </source>
</evidence>
<feature type="transmembrane region" description="Helical" evidence="5">
    <location>
        <begin position="387"/>
        <end position="409"/>
    </location>
</feature>
<dbReference type="PIRSF" id="PIRSF005690">
    <property type="entry name" value="GerBA"/>
    <property type="match status" value="1"/>
</dbReference>
<dbReference type="GO" id="GO:0005886">
    <property type="term" value="C:plasma membrane"/>
    <property type="evidence" value="ECO:0007669"/>
    <property type="project" value="UniProtKB-SubCell"/>
</dbReference>
<keyword evidence="5" id="KW-1133">Transmembrane helix</keyword>
<evidence type="ECO:0000256" key="3">
    <source>
        <dbReference type="ARBA" id="ARBA00023136"/>
    </source>
</evidence>
<evidence type="ECO:0000256" key="2">
    <source>
        <dbReference type="ARBA" id="ARBA00005278"/>
    </source>
</evidence>
<evidence type="ECO:0000256" key="5">
    <source>
        <dbReference type="SAM" id="Phobius"/>
    </source>
</evidence>
<keyword evidence="7" id="KW-1185">Reference proteome</keyword>
<dbReference type="InterPro" id="IPR004995">
    <property type="entry name" value="Spore_Ger"/>
</dbReference>
<dbReference type="AlphaFoldDB" id="A0A1G8GE24"/>
<dbReference type="RefSeq" id="WP_091274311.1">
    <property type="nucleotide sequence ID" value="NZ_FNDK01000015.1"/>
</dbReference>
<proteinExistence type="inferred from homology"/>
<keyword evidence="5" id="KW-0812">Transmembrane</keyword>
<dbReference type="InterPro" id="IPR050768">
    <property type="entry name" value="UPF0353/GerABKA_families"/>
</dbReference>
<reference evidence="6 7" key="1">
    <citation type="submission" date="2016-10" db="EMBL/GenBank/DDBJ databases">
        <authorList>
            <person name="de Groot N.N."/>
        </authorList>
    </citation>
    <scope>NUCLEOTIDE SEQUENCE [LARGE SCALE GENOMIC DNA]</scope>
    <source>
        <strain evidence="6 7">DSM 21632</strain>
    </source>
</reference>
<dbReference type="Proteomes" id="UP000199163">
    <property type="component" value="Unassembled WGS sequence"/>
</dbReference>
<protein>
    <submittedName>
        <fullName evidence="6">GerA spore germination protein</fullName>
    </submittedName>
</protein>
<name>A0A1G8GE24_9BACI</name>
<evidence type="ECO:0000256" key="4">
    <source>
        <dbReference type="PIRNR" id="PIRNR005690"/>
    </source>
</evidence>
<keyword evidence="3 4" id="KW-0472">Membrane</keyword>
<sequence>MKRTNRLKRSPIETAALKNARKENHQSLFQKTMKKLDHCADVKQYSIKKRDLTLLYFPHLIDEQALEREVLSPLKFTAENDAASFLRNTQFEAIDNSETLVDELMEGCVILFYRRHQAWAVNLYGPEVRSIRPSETETTILGNHDAFIESLYVNLSLIRRRLKSPKLKVLMFTIGDVSRSDVAILYIEGLVDEELLERLTERITEIDIDIVTDAPMFVQLIDDHPYSFFPQYLSTERPDIVISHLSQGKMAGFIDNSPVSFIAPANFFDFFHSPDDLSQRWLIGSATRLMRFLAFLITLTFTAFYVAVTTFHYEMIPESLLISLAESRNRVPFTPLIEALLMEGTLELLREAGARLPTKIGQTIGIVGGIVIGQAAVQAGLVSNTLIIAVAISAIASFVMPSYLLSAALRIARFGLIFLAGILGNFGLIIGVTLLLIHLSTLSNLSTPYFNPLVPLHPKDLANAVLRLPFWRFQERSNQALRTNKRNNKTSGRRYI</sequence>
<organism evidence="6 7">
    <name type="scientific">Alteribacillus persepolensis</name>
    <dbReference type="NCBI Taxonomy" id="568899"/>
    <lineage>
        <taxon>Bacteria</taxon>
        <taxon>Bacillati</taxon>
        <taxon>Bacillota</taxon>
        <taxon>Bacilli</taxon>
        <taxon>Bacillales</taxon>
        <taxon>Bacillaceae</taxon>
        <taxon>Alteribacillus</taxon>
    </lineage>
</organism>
<dbReference type="GO" id="GO:0009847">
    <property type="term" value="P:spore germination"/>
    <property type="evidence" value="ECO:0007669"/>
    <property type="project" value="UniProtKB-UniRule"/>
</dbReference>
<feature type="transmembrane region" description="Helical" evidence="5">
    <location>
        <begin position="289"/>
        <end position="311"/>
    </location>
</feature>
<dbReference type="PANTHER" id="PTHR22550">
    <property type="entry name" value="SPORE GERMINATION PROTEIN"/>
    <property type="match status" value="1"/>
</dbReference>
<dbReference type="Pfam" id="PF03323">
    <property type="entry name" value="GerA"/>
    <property type="match status" value="1"/>
</dbReference>
<gene>
    <name evidence="6" type="ORF">SAMN05192534_11551</name>
</gene>
<evidence type="ECO:0000313" key="7">
    <source>
        <dbReference type="Proteomes" id="UP000199163"/>
    </source>
</evidence>
<accession>A0A1G8GE24</accession>